<dbReference type="PANTHER" id="PTHR30537">
    <property type="entry name" value="HTH-TYPE TRANSCRIPTIONAL REGULATOR"/>
    <property type="match status" value="1"/>
</dbReference>
<comment type="similarity">
    <text evidence="1">Belongs to the LysR transcriptional regulatory family.</text>
</comment>
<evidence type="ECO:0000259" key="2">
    <source>
        <dbReference type="Pfam" id="PF03466"/>
    </source>
</evidence>
<dbReference type="EMBL" id="FOIJ01000026">
    <property type="protein sequence ID" value="SEU38201.1"/>
    <property type="molecule type" value="Genomic_DNA"/>
</dbReference>
<name>A0A1I0LEF4_9BACT</name>
<dbReference type="GO" id="GO:0006351">
    <property type="term" value="P:DNA-templated transcription"/>
    <property type="evidence" value="ECO:0007669"/>
    <property type="project" value="TreeGrafter"/>
</dbReference>
<feature type="domain" description="LysR substrate-binding" evidence="2">
    <location>
        <begin position="18"/>
        <end position="102"/>
    </location>
</feature>
<dbReference type="AlphaFoldDB" id="A0A1I0LEF4"/>
<dbReference type="GO" id="GO:0043565">
    <property type="term" value="F:sequence-specific DNA binding"/>
    <property type="evidence" value="ECO:0007669"/>
    <property type="project" value="TreeGrafter"/>
</dbReference>
<organism evidence="3 4">
    <name type="scientific">Stigmatella erecta</name>
    <dbReference type="NCBI Taxonomy" id="83460"/>
    <lineage>
        <taxon>Bacteria</taxon>
        <taxon>Pseudomonadati</taxon>
        <taxon>Myxococcota</taxon>
        <taxon>Myxococcia</taxon>
        <taxon>Myxococcales</taxon>
        <taxon>Cystobacterineae</taxon>
        <taxon>Archangiaceae</taxon>
        <taxon>Stigmatella</taxon>
    </lineage>
</organism>
<dbReference type="InterPro" id="IPR005119">
    <property type="entry name" value="LysR_subst-bd"/>
</dbReference>
<dbReference type="RefSeq" id="WP_093525955.1">
    <property type="nucleotide sequence ID" value="NZ_FOIJ01000026.1"/>
</dbReference>
<gene>
    <name evidence="3" type="ORF">SAMN05443639_12622</name>
</gene>
<evidence type="ECO:0000256" key="1">
    <source>
        <dbReference type="ARBA" id="ARBA00009437"/>
    </source>
</evidence>
<dbReference type="InterPro" id="IPR058163">
    <property type="entry name" value="LysR-type_TF_proteobact-type"/>
</dbReference>
<keyword evidence="4" id="KW-1185">Reference proteome</keyword>
<proteinExistence type="inferred from homology"/>
<dbReference type="SUPFAM" id="SSF53850">
    <property type="entry name" value="Periplasmic binding protein-like II"/>
    <property type="match status" value="1"/>
</dbReference>
<dbReference type="PANTHER" id="PTHR30537:SF3">
    <property type="entry name" value="TRANSCRIPTIONAL REGULATORY PROTEIN"/>
    <property type="match status" value="1"/>
</dbReference>
<dbReference type="Proteomes" id="UP000199181">
    <property type="component" value="Unassembled WGS sequence"/>
</dbReference>
<accession>A0A1I0LEF4</accession>
<evidence type="ECO:0000313" key="3">
    <source>
        <dbReference type="EMBL" id="SEU38201.1"/>
    </source>
</evidence>
<protein>
    <submittedName>
        <fullName evidence="3">LysR substrate binding domain-containing protein</fullName>
    </submittedName>
</protein>
<dbReference type="GO" id="GO:0003700">
    <property type="term" value="F:DNA-binding transcription factor activity"/>
    <property type="evidence" value="ECO:0007669"/>
    <property type="project" value="TreeGrafter"/>
</dbReference>
<reference evidence="4" key="1">
    <citation type="submission" date="2016-10" db="EMBL/GenBank/DDBJ databases">
        <authorList>
            <person name="Varghese N."/>
            <person name="Submissions S."/>
        </authorList>
    </citation>
    <scope>NUCLEOTIDE SEQUENCE [LARGE SCALE GENOMIC DNA]</scope>
    <source>
        <strain evidence="4">DSM 16858</strain>
    </source>
</reference>
<sequence>MEEEGLAATRGVAGREARLAGTVRLTAPETFGGHFLASWLGDFHRRYPEIALELVADNRTLSLNRREADVALRLVRSVQPLLVTRKLAEVATTLYASEGYSARTAFAAR</sequence>
<evidence type="ECO:0000313" key="4">
    <source>
        <dbReference type="Proteomes" id="UP000199181"/>
    </source>
</evidence>
<dbReference type="Gene3D" id="3.40.190.290">
    <property type="match status" value="1"/>
</dbReference>
<dbReference type="Pfam" id="PF03466">
    <property type="entry name" value="LysR_substrate"/>
    <property type="match status" value="1"/>
</dbReference>